<dbReference type="Proteomes" id="UP000185109">
    <property type="component" value="Chromosome"/>
</dbReference>
<dbReference type="EMBL" id="CP017241">
    <property type="protein sequence ID" value="APO76108.1"/>
    <property type="molecule type" value="Genomic_DNA"/>
</dbReference>
<evidence type="ECO:0000313" key="1">
    <source>
        <dbReference type="EMBL" id="APO76108.1"/>
    </source>
</evidence>
<gene>
    <name evidence="1" type="ORF">AM571_CH03314</name>
</gene>
<organism evidence="1 2">
    <name type="scientific">Rhizobium etli 8C-3</name>
    <dbReference type="NCBI Taxonomy" id="538025"/>
    <lineage>
        <taxon>Bacteria</taxon>
        <taxon>Pseudomonadati</taxon>
        <taxon>Pseudomonadota</taxon>
        <taxon>Alphaproteobacteria</taxon>
        <taxon>Hyphomicrobiales</taxon>
        <taxon>Rhizobiaceae</taxon>
        <taxon>Rhizobium/Agrobacterium group</taxon>
        <taxon>Rhizobium</taxon>
    </lineage>
</organism>
<name>A0A1L5P7H8_RHIET</name>
<dbReference type="AlphaFoldDB" id="A0A1L5P7H8"/>
<proteinExistence type="predicted"/>
<reference evidence="1 2" key="1">
    <citation type="submission" date="2016-09" db="EMBL/GenBank/DDBJ databases">
        <title>The complete genome sequences of Rhizobium gallicum, symbiovars gallicum and phaseoli, symbionts associated to common bean (Phaseolus vulgaris).</title>
        <authorList>
            <person name="Bustos P."/>
            <person name="Santamaria R.I."/>
            <person name="Perez-Carrascal O.M."/>
            <person name="Juarez S."/>
            <person name="Lozano L."/>
            <person name="Martinez-Flores I."/>
            <person name="Martinez-Romero E."/>
            <person name="Cevallos M."/>
            <person name="Romero D."/>
            <person name="Davila G."/>
            <person name="Gonzalez V."/>
        </authorList>
    </citation>
    <scope>NUCLEOTIDE SEQUENCE [LARGE SCALE GENOMIC DNA]</scope>
    <source>
        <strain evidence="1 2">8C-3</strain>
    </source>
</reference>
<sequence length="209" mass="22453">MIQPTPLAQLLASNPVAETHEAIVETLKTLLPGVNVIRHPGKVDIAELVQKTIVNAPGIGVGWSRVRPAMLADGSYSVAVDWTVYIVAEAKPIANRRVEKEAVAMAIGGQVLKILADFRTSTWGRTGVVPITSESPVPELKPLFTVKNESQGTVYYTVSWTQLIVDIGASIFPQPAGTVDFESGAINWPAQQDIADMAPWIPGMEVDDA</sequence>
<evidence type="ECO:0000313" key="2">
    <source>
        <dbReference type="Proteomes" id="UP000185109"/>
    </source>
</evidence>
<dbReference type="RefSeq" id="WP_074062347.1">
    <property type="nucleotide sequence ID" value="NZ_CP017241.1"/>
</dbReference>
<accession>A0A1L5P7H8</accession>
<protein>
    <submittedName>
        <fullName evidence="1">Uncharacterized protein</fullName>
    </submittedName>
</protein>